<reference evidence="3" key="1">
    <citation type="submission" date="2022-01" db="EMBL/GenBank/DDBJ databases">
        <authorList>
            <person name="King R."/>
        </authorList>
    </citation>
    <scope>NUCLEOTIDE SEQUENCE</scope>
</reference>
<keyword evidence="4" id="KW-1185">Reference proteome</keyword>
<gene>
    <name evidence="3" type="ORF">PSYICH_LOCUS11274</name>
</gene>
<evidence type="ECO:0000256" key="1">
    <source>
        <dbReference type="SAM" id="MobiDB-lite"/>
    </source>
</evidence>
<dbReference type="InterPro" id="IPR025661">
    <property type="entry name" value="Pept_asp_AS"/>
</dbReference>
<evidence type="ECO:0000313" key="4">
    <source>
        <dbReference type="Proteomes" id="UP001153636"/>
    </source>
</evidence>
<dbReference type="InterPro" id="IPR038765">
    <property type="entry name" value="Papain-like_cys_pep_sf"/>
</dbReference>
<evidence type="ECO:0000313" key="3">
    <source>
        <dbReference type="EMBL" id="CAH1110499.1"/>
    </source>
</evidence>
<dbReference type="Proteomes" id="UP001153636">
    <property type="component" value="Chromosome 5"/>
</dbReference>
<proteinExistence type="predicted"/>
<feature type="region of interest" description="Disordered" evidence="1">
    <location>
        <begin position="232"/>
        <end position="258"/>
    </location>
</feature>
<dbReference type="GO" id="GO:0003676">
    <property type="term" value="F:nucleic acid binding"/>
    <property type="evidence" value="ECO:0007669"/>
    <property type="project" value="InterPro"/>
</dbReference>
<dbReference type="SUPFAM" id="SSF57756">
    <property type="entry name" value="Retrovirus zinc finger-like domains"/>
    <property type="match status" value="1"/>
</dbReference>
<dbReference type="EMBL" id="OV651817">
    <property type="protein sequence ID" value="CAH1110499.1"/>
    <property type="molecule type" value="Genomic_DNA"/>
</dbReference>
<dbReference type="SUPFAM" id="SSF54001">
    <property type="entry name" value="Cysteine proteinases"/>
    <property type="match status" value="1"/>
</dbReference>
<dbReference type="Gene3D" id="3.90.70.10">
    <property type="entry name" value="Cysteine proteinases"/>
    <property type="match status" value="1"/>
</dbReference>
<dbReference type="AlphaFoldDB" id="A0A9P0D4S8"/>
<dbReference type="PROSITE" id="PS00640">
    <property type="entry name" value="THIOL_PROTEASE_ASN"/>
    <property type="match status" value="1"/>
</dbReference>
<dbReference type="GO" id="GO:0006508">
    <property type="term" value="P:proteolysis"/>
    <property type="evidence" value="ECO:0007669"/>
    <property type="project" value="InterPro"/>
</dbReference>
<feature type="compositionally biased region" description="Basic and acidic residues" evidence="1">
    <location>
        <begin position="234"/>
        <end position="255"/>
    </location>
</feature>
<dbReference type="OrthoDB" id="6818644at2759"/>
<organism evidence="3 4">
    <name type="scientific">Psylliodes chrysocephalus</name>
    <dbReference type="NCBI Taxonomy" id="3402493"/>
    <lineage>
        <taxon>Eukaryota</taxon>
        <taxon>Metazoa</taxon>
        <taxon>Ecdysozoa</taxon>
        <taxon>Arthropoda</taxon>
        <taxon>Hexapoda</taxon>
        <taxon>Insecta</taxon>
        <taxon>Pterygota</taxon>
        <taxon>Neoptera</taxon>
        <taxon>Endopterygota</taxon>
        <taxon>Coleoptera</taxon>
        <taxon>Polyphaga</taxon>
        <taxon>Cucujiformia</taxon>
        <taxon>Chrysomeloidea</taxon>
        <taxon>Chrysomelidae</taxon>
        <taxon>Galerucinae</taxon>
        <taxon>Alticini</taxon>
        <taxon>Psylliodes</taxon>
    </lineage>
</organism>
<dbReference type="GO" id="GO:0008270">
    <property type="term" value="F:zinc ion binding"/>
    <property type="evidence" value="ECO:0007669"/>
    <property type="project" value="InterPro"/>
</dbReference>
<dbReference type="GO" id="GO:0008234">
    <property type="term" value="F:cysteine-type peptidase activity"/>
    <property type="evidence" value="ECO:0007669"/>
    <property type="project" value="InterPro"/>
</dbReference>
<feature type="domain" description="Peptidase C1A papain C-terminal" evidence="2">
    <location>
        <begin position="17"/>
        <end position="77"/>
    </location>
</feature>
<sequence length="289" mass="33227">MSVITSNNHLKPPITFGIYHHVRDRSVGQFGLRLLGWGVENDEPYWLAANSWNEDFGEKGLMRIRRGVNECNIEDDPCKDCEEKKKSEANKSYQSLSTYVTQDLFFLKKKHGTYRSSDWFVRGEIQLVHLYKVCILLRGVPEGIEVIEGKLKSPAPLSDSSTKENWNLIAKTERTVNNLTTQLCTYEKALTSKQQGSGEEILSAEKSKSNKSKKRCICNYCKQVGHKVRQCTKWKKDGRPPKPESGNKEQERPDRYTNMSLSIMDSVLNVETDHYNWYVDNKATNHVNN</sequence>
<dbReference type="Pfam" id="PF00112">
    <property type="entry name" value="Peptidase_C1"/>
    <property type="match status" value="1"/>
</dbReference>
<evidence type="ECO:0000259" key="2">
    <source>
        <dbReference type="Pfam" id="PF00112"/>
    </source>
</evidence>
<dbReference type="InterPro" id="IPR000668">
    <property type="entry name" value="Peptidase_C1A_C"/>
</dbReference>
<name>A0A9P0D4S8_9CUCU</name>
<dbReference type="InterPro" id="IPR036875">
    <property type="entry name" value="Znf_CCHC_sf"/>
</dbReference>
<protein>
    <recommendedName>
        <fullName evidence="2">Peptidase C1A papain C-terminal domain-containing protein</fullName>
    </recommendedName>
</protein>
<accession>A0A9P0D4S8</accession>